<sequence>MSNQIASTSQKNAKIDKPATTSDLVPVSVYNSQYQKNNHTQTHIQIQTLASTSSFNPDDQQSLSLEIIEQKGFKYAKNLKENYYTFKWLQNECAKAKIELETSKSNETHLRTELGSLQRICRSQKQFVLNLKRELKELQANSVPKSQYDQFLKQNRAVVINSRKLRWQNVQLLKQKNQNHSLDDENQKLKLNLETTIQKLKAENKNLLLKTANRKDELEKVKSNHEEVTQKLEHKLEKKNDEIEQLREKNGNLQKDLNQMNNTLTYELEQADREKCTLVQVGKTVKKLGRKIEIQKHEIKRKTQQISDLKKKLITMTNDSESKKNIEDENMKEKRQQHQEKVRLVRTQVESLKNFKPELMRNIRFHEETEDLIKKQLKDFEGKFMRVENKSELEQSKKQIEECLKKLKVKDEKILAQNGKIISSQNCIDALRSTILKLESDIQRKDKNGVDRDAEIRKLLNRLEFVQKENQKQNLTIVHLQKELEETKAHFLTFSQQKPPDELLWVRDTEIVRLNCIIKDLYDAISKKTEEINENNKTIEELRSKLHENTTSAEQVRREQDKLIVSLNDELNILKKNYDKLSRAKSITNWGALSTFQIGAAVPGRRSCGLCGSIIN</sequence>
<dbReference type="Proteomes" id="UP001642540">
    <property type="component" value="Unassembled WGS sequence"/>
</dbReference>
<evidence type="ECO:0000256" key="1">
    <source>
        <dbReference type="SAM" id="Coils"/>
    </source>
</evidence>
<evidence type="ECO:0000313" key="2">
    <source>
        <dbReference type="EMBL" id="CAL8128590.1"/>
    </source>
</evidence>
<feature type="coiled-coil region" evidence="1">
    <location>
        <begin position="525"/>
        <end position="584"/>
    </location>
</feature>
<gene>
    <name evidence="2" type="ORF">ODALV1_LOCUS22357</name>
</gene>
<evidence type="ECO:0000313" key="3">
    <source>
        <dbReference type="Proteomes" id="UP001642540"/>
    </source>
</evidence>
<comment type="caution">
    <text evidence="2">The sequence shown here is derived from an EMBL/GenBank/DDBJ whole genome shotgun (WGS) entry which is preliminary data.</text>
</comment>
<keyword evidence="1" id="KW-0175">Coiled coil</keyword>
<name>A0ABP1RHT6_9HEXA</name>
<organism evidence="2 3">
    <name type="scientific">Orchesella dallaii</name>
    <dbReference type="NCBI Taxonomy" id="48710"/>
    <lineage>
        <taxon>Eukaryota</taxon>
        <taxon>Metazoa</taxon>
        <taxon>Ecdysozoa</taxon>
        <taxon>Arthropoda</taxon>
        <taxon>Hexapoda</taxon>
        <taxon>Collembola</taxon>
        <taxon>Entomobryomorpha</taxon>
        <taxon>Entomobryoidea</taxon>
        <taxon>Orchesellidae</taxon>
        <taxon>Orchesellinae</taxon>
        <taxon>Orchesella</taxon>
    </lineage>
</organism>
<reference evidence="2 3" key="1">
    <citation type="submission" date="2024-08" db="EMBL/GenBank/DDBJ databases">
        <authorList>
            <person name="Cucini C."/>
            <person name="Frati F."/>
        </authorList>
    </citation>
    <scope>NUCLEOTIDE SEQUENCE [LARGE SCALE GENOMIC DNA]</scope>
</reference>
<dbReference type="EMBL" id="CAXLJM020000075">
    <property type="protein sequence ID" value="CAL8128590.1"/>
    <property type="molecule type" value="Genomic_DNA"/>
</dbReference>
<feature type="coiled-coil region" evidence="1">
    <location>
        <begin position="386"/>
        <end position="483"/>
    </location>
</feature>
<feature type="coiled-coil region" evidence="1">
    <location>
        <begin position="172"/>
        <end position="319"/>
    </location>
</feature>
<accession>A0ABP1RHT6</accession>
<proteinExistence type="predicted"/>
<protein>
    <submittedName>
        <fullName evidence="2">Uncharacterized protein</fullName>
    </submittedName>
</protein>
<keyword evidence="3" id="KW-1185">Reference proteome</keyword>